<feature type="domain" description="Large polyvalent protein-associated" evidence="1">
    <location>
        <begin position="1154"/>
        <end position="1221"/>
    </location>
</feature>
<comment type="caution">
    <text evidence="2">The sequence shown here is derived from an EMBL/GenBank/DDBJ whole genome shotgun (WGS) entry which is preliminary data.</text>
</comment>
<protein>
    <recommendedName>
        <fullName evidence="1">Large polyvalent protein-associated domain-containing protein</fullName>
    </recommendedName>
</protein>
<dbReference type="InterPro" id="IPR041047">
    <property type="entry name" value="LPD1"/>
</dbReference>
<evidence type="ECO:0000313" key="2">
    <source>
        <dbReference type="EMBL" id="KKN58093.1"/>
    </source>
</evidence>
<evidence type="ECO:0000259" key="1">
    <source>
        <dbReference type="Pfam" id="PF18796"/>
    </source>
</evidence>
<accession>A0A0F9UWS6</accession>
<sequence>MIELPSVWGRHTEAFIDPVMVNGRALVTSIMNSPAGWEERMSLLGFRQGSKAWLRVGYLTPAEFQYLSPSIDLVGLRDEDVIDLIEPSHSEVAVPYAVQDAILRIWQRQSGAMLIALSMEHSVNYSRSEAWSFVETALSGANTPESETILGLALTKLNLEDSLNSDLLVYARHVGWNTVGENEAYPVPTGTEQVMFRAGVTVNWADEHGVVHAGRLAQRLKAKDTGAWVHKEHPHWAGGYPVVSPIWISRQALQYPGTHEDWSVQEDADNANLRSRPLETPAQFSLTEGQQKTLRELCNHRYFPSDGWEEVVKQTSNDVDFNALKELADHIEHLSAHYYGSLPIQFIVSHVVDDQIYFGHQVGTCPVQNLTSLSGFRSGFSLTDIASTLDSIIQLSVKVLESQSAEVGRVLGVGPAITVKLLQRNLPLWQELFANGLRIENTNDLLRVVAASTNRTDMIRSLDTSWSAVQKLPSALNQEVKLSPRNGIEGVNILAGAYDCSAVELDSVVSMVANGTFSYDMASGAHTHSVEVFTVEAHNPGTGLISADFNKGVSVFPTPSGEVPIRHLHSTMEEVKETYKAVVEQLLKVADEPSSARLKSAELILENLPLRSRFLDAITSVKQKTDDELFSYLNQSLSTGFKGGLSDFSEGFQKRIIDHAIEKIRKHKAEGVVFVRKGRRMFIDAVELSDESLIQSRDATLEGKAAELKASYGGRCKSAAIDLISMVDPEICDVLSGTSNLAGGGVSKPTSKGDGYQDTGVVAGFALKDIRGMGREALLLRSDEMSDLQKSKYITKDLIWPRKSMEELKEKGHSVTVASAFDMFWKGLPKAPLSPARTHVFAFIELLTAMRETVDPILESLANTRLDNKEALAEFSRAMTPATKEIFESFSGLRAMYPMSSRKIRGTDTYWSSYQPNRGGRFTWALHDLSWSEVIKPRKKAAAASGSRVQRGEVVRLGPDYRQGIDVSSDDFINTFMYSGVEYGNWTNQKERAKHLNFAYDSMMDFTRIMGWEPPALSLGGRLGLCIGSRGHGGSRAALAHFEPANMAVNLTRMRGDGSLAHEYFHAVACHYGRLATGRISDVLDTIGYDLRKAGSPRDLASISTGLRDEVRDGFYKLLVSIMHKPHEGSDPTDIRNYTQASDMLVASLEMDKGSKVYWSQPAEMFARAMEIWVRETLAESGERNDYLVGPSKDGTIYPCSDHLGRINHFVSPWLESMKTQVQSIEHPFLGPVDIPVLYSKLYSAQPANRQDLVELCESELVKLFGSMAPHYQIDDGQGYAGLYRAGANIIRLSSLNADKGTFYHESWHACHNILLTRQEKHDMNNLFAKGGDVSEKVRAVMVEQGWPQHVIEDAAASPEEMAAFAFQLWSCNLISIGDLQPKEFQRVKGFVDGVVEVGDLFHADDAVSIFEKFASGELAARSTMLIAKELSESDSWDEDNRIFWSAGIDAHADEEGIQKRGLSLEMRL</sequence>
<dbReference type="EMBL" id="LAZR01000777">
    <property type="protein sequence ID" value="KKN58093.1"/>
    <property type="molecule type" value="Genomic_DNA"/>
</dbReference>
<name>A0A0F9UWS6_9ZZZZ</name>
<dbReference type="Pfam" id="PF18796">
    <property type="entry name" value="LPD1"/>
    <property type="match status" value="1"/>
</dbReference>
<gene>
    <name evidence="2" type="ORF">LCGC14_0555640</name>
</gene>
<reference evidence="2" key="1">
    <citation type="journal article" date="2015" name="Nature">
        <title>Complex archaea that bridge the gap between prokaryotes and eukaryotes.</title>
        <authorList>
            <person name="Spang A."/>
            <person name="Saw J.H."/>
            <person name="Jorgensen S.L."/>
            <person name="Zaremba-Niedzwiedzka K."/>
            <person name="Martijn J."/>
            <person name="Lind A.E."/>
            <person name="van Eijk R."/>
            <person name="Schleper C."/>
            <person name="Guy L."/>
            <person name="Ettema T.J."/>
        </authorList>
    </citation>
    <scope>NUCLEOTIDE SEQUENCE</scope>
</reference>
<organism evidence="2">
    <name type="scientific">marine sediment metagenome</name>
    <dbReference type="NCBI Taxonomy" id="412755"/>
    <lineage>
        <taxon>unclassified sequences</taxon>
        <taxon>metagenomes</taxon>
        <taxon>ecological metagenomes</taxon>
    </lineage>
</organism>
<proteinExistence type="predicted"/>